<keyword evidence="2" id="KW-1185">Reference proteome</keyword>
<sequence length="58" mass="6624">KDIEMLERVQRRATELGKGLEHKSDEELSRKLRMFGLEKGHSGRTLSLCTTPRQEAVA</sequence>
<dbReference type="OrthoDB" id="10540640at2759"/>
<dbReference type="EMBL" id="SWJQ01001619">
    <property type="protein sequence ID" value="TRZ07813.1"/>
    <property type="molecule type" value="Genomic_DNA"/>
</dbReference>
<feature type="non-terminal residue" evidence="1">
    <location>
        <position position="58"/>
    </location>
</feature>
<accession>A0A8K1DB47</accession>
<dbReference type="Proteomes" id="UP000796761">
    <property type="component" value="Unassembled WGS sequence"/>
</dbReference>
<reference evidence="1" key="1">
    <citation type="submission" date="2019-04" db="EMBL/GenBank/DDBJ databases">
        <title>Genome assembly of Zosterops borbonicus 15179.</title>
        <authorList>
            <person name="Leroy T."/>
            <person name="Anselmetti Y."/>
            <person name="Tilak M.-K."/>
            <person name="Nabholz B."/>
        </authorList>
    </citation>
    <scope>NUCLEOTIDE SEQUENCE</scope>
    <source>
        <strain evidence="1">HGM_15179</strain>
        <tissue evidence="1">Muscle</tissue>
    </source>
</reference>
<feature type="non-terminal residue" evidence="1">
    <location>
        <position position="1"/>
    </location>
</feature>
<evidence type="ECO:0000313" key="1">
    <source>
        <dbReference type="EMBL" id="TRZ07813.1"/>
    </source>
</evidence>
<name>A0A8K1DB47_9PASS</name>
<comment type="caution">
    <text evidence="1">The sequence shown here is derived from an EMBL/GenBank/DDBJ whole genome shotgun (WGS) entry which is preliminary data.</text>
</comment>
<dbReference type="AlphaFoldDB" id="A0A8K1DB47"/>
<protein>
    <submittedName>
        <fullName evidence="1">Uncharacterized protein</fullName>
    </submittedName>
</protein>
<proteinExistence type="predicted"/>
<organism evidence="1 2">
    <name type="scientific">Zosterops borbonicus</name>
    <dbReference type="NCBI Taxonomy" id="364589"/>
    <lineage>
        <taxon>Eukaryota</taxon>
        <taxon>Metazoa</taxon>
        <taxon>Chordata</taxon>
        <taxon>Craniata</taxon>
        <taxon>Vertebrata</taxon>
        <taxon>Euteleostomi</taxon>
        <taxon>Archelosauria</taxon>
        <taxon>Archosauria</taxon>
        <taxon>Dinosauria</taxon>
        <taxon>Saurischia</taxon>
        <taxon>Theropoda</taxon>
        <taxon>Coelurosauria</taxon>
        <taxon>Aves</taxon>
        <taxon>Neognathae</taxon>
        <taxon>Neoaves</taxon>
        <taxon>Telluraves</taxon>
        <taxon>Australaves</taxon>
        <taxon>Passeriformes</taxon>
        <taxon>Sylvioidea</taxon>
        <taxon>Zosteropidae</taxon>
        <taxon>Zosterops</taxon>
    </lineage>
</organism>
<gene>
    <name evidence="1" type="ORF">HGM15179_019295</name>
</gene>
<evidence type="ECO:0000313" key="2">
    <source>
        <dbReference type="Proteomes" id="UP000796761"/>
    </source>
</evidence>